<dbReference type="EMBL" id="UASJ01000001">
    <property type="protein sequence ID" value="SQB64154.1"/>
    <property type="molecule type" value="Genomic_DNA"/>
</dbReference>
<dbReference type="Proteomes" id="UP000250245">
    <property type="component" value="Unassembled WGS sequence"/>
</dbReference>
<evidence type="ECO:0000313" key="1">
    <source>
        <dbReference type="EMBL" id="SQB64154.1"/>
    </source>
</evidence>
<protein>
    <submittedName>
        <fullName evidence="1">Uncharacterized protein</fullName>
    </submittedName>
</protein>
<reference evidence="1 2" key="1">
    <citation type="submission" date="2018-06" db="EMBL/GenBank/DDBJ databases">
        <authorList>
            <consortium name="Pathogen Informatics"/>
            <person name="Doyle S."/>
        </authorList>
    </citation>
    <scope>NUCLEOTIDE SEQUENCE [LARGE SCALE GENOMIC DNA]</scope>
    <source>
        <strain evidence="1 2">NCTC11820</strain>
    </source>
</reference>
<dbReference type="RefSeq" id="WP_236585920.1">
    <property type="nucleotide sequence ID" value="NZ_CP068112.1"/>
</dbReference>
<sequence length="75" mass="8082">MSLPKWMLMLIAKVQARHPLVVARVIHRLTAKKHHNVPNVPAAAPQLPSKGTAHLTLTRTDGVLAANRAARIPGA</sequence>
<proteinExistence type="predicted"/>
<name>A0A2X2YJ67_9ACTO</name>
<dbReference type="GeneID" id="55564368"/>
<evidence type="ECO:0000313" key="2">
    <source>
        <dbReference type="Proteomes" id="UP000250245"/>
    </source>
</evidence>
<gene>
    <name evidence="1" type="ORF">NCTC11820_00485</name>
</gene>
<accession>A0A2X2YJ67</accession>
<dbReference type="AlphaFoldDB" id="A0A2X2YJ67"/>
<organism evidence="1 2">
    <name type="scientific">Mobiluncus curtisii</name>
    <dbReference type="NCBI Taxonomy" id="2051"/>
    <lineage>
        <taxon>Bacteria</taxon>
        <taxon>Bacillati</taxon>
        <taxon>Actinomycetota</taxon>
        <taxon>Actinomycetes</taxon>
        <taxon>Actinomycetales</taxon>
        <taxon>Actinomycetaceae</taxon>
        <taxon>Mobiluncus</taxon>
    </lineage>
</organism>